<protein>
    <submittedName>
        <fullName evidence="2">Uncharacterized protein</fullName>
    </submittedName>
</protein>
<dbReference type="RefSeq" id="WP_074962230.1">
    <property type="nucleotide sequence ID" value="NZ_FOKQ01000024.1"/>
</dbReference>
<evidence type="ECO:0000313" key="3">
    <source>
        <dbReference type="Proteomes" id="UP000182192"/>
    </source>
</evidence>
<accession>A0A1I1N4S8</accession>
<dbReference type="OrthoDB" id="9834401at2"/>
<keyword evidence="1" id="KW-1133">Transmembrane helix</keyword>
<dbReference type="Proteomes" id="UP000182192">
    <property type="component" value="Unassembled WGS sequence"/>
</dbReference>
<evidence type="ECO:0000313" key="2">
    <source>
        <dbReference type="EMBL" id="SFC88780.1"/>
    </source>
</evidence>
<name>A0A1I1N4S8_RUMAL</name>
<feature type="transmembrane region" description="Helical" evidence="1">
    <location>
        <begin position="5"/>
        <end position="23"/>
    </location>
</feature>
<keyword evidence="1" id="KW-0812">Transmembrane</keyword>
<organism evidence="2 3">
    <name type="scientific">Ruminococcus albus</name>
    <dbReference type="NCBI Taxonomy" id="1264"/>
    <lineage>
        <taxon>Bacteria</taxon>
        <taxon>Bacillati</taxon>
        <taxon>Bacillota</taxon>
        <taxon>Clostridia</taxon>
        <taxon>Eubacteriales</taxon>
        <taxon>Oscillospiraceae</taxon>
        <taxon>Ruminococcus</taxon>
    </lineage>
</organism>
<dbReference type="AlphaFoldDB" id="A0A1I1N4S8"/>
<gene>
    <name evidence="2" type="ORF">SAMN02910406_02584</name>
</gene>
<keyword evidence="1" id="KW-0472">Membrane</keyword>
<evidence type="ECO:0000256" key="1">
    <source>
        <dbReference type="SAM" id="Phobius"/>
    </source>
</evidence>
<sequence>MKRKIIIGVIILIVAAIAAYGVYINSPVIRMTVVYKMNFELFEIAAHGNEDDVERLVHKLNDTVGFQNTFDDGIVEANRKEDQERLYIIGYREGVESSAGGKELRYEWVYSETKPDIENKERSGFRLEKTLGDGWYLYRWLGYTC</sequence>
<proteinExistence type="predicted"/>
<reference evidence="2 3" key="1">
    <citation type="submission" date="2016-10" db="EMBL/GenBank/DDBJ databases">
        <authorList>
            <person name="de Groot N.N."/>
        </authorList>
    </citation>
    <scope>NUCLEOTIDE SEQUENCE [LARGE SCALE GENOMIC DNA]</scope>
    <source>
        <strain evidence="2 3">AR67</strain>
    </source>
</reference>
<dbReference type="EMBL" id="FOKQ01000024">
    <property type="protein sequence ID" value="SFC88780.1"/>
    <property type="molecule type" value="Genomic_DNA"/>
</dbReference>